<dbReference type="PANTHER" id="PTHR43018">
    <property type="entry name" value="PHOSPHO-2-DEHYDRO-3-DEOXYHEPTONATE ALDOLASE"/>
    <property type="match status" value="1"/>
</dbReference>
<dbReference type="Gene3D" id="3.30.70.1140">
    <property type="entry name" value="Phospho-2-dehydro-3-deoxyheptonate aldolase, domain 1"/>
    <property type="match status" value="1"/>
</dbReference>
<dbReference type="Pfam" id="PF18152">
    <property type="entry name" value="DAHP_snth_FXD"/>
    <property type="match status" value="1"/>
</dbReference>
<dbReference type="Proteomes" id="UP001298424">
    <property type="component" value="Unassembled WGS sequence"/>
</dbReference>
<dbReference type="EMBL" id="JAKOOW010000025">
    <property type="protein sequence ID" value="MCG6504241.1"/>
    <property type="molecule type" value="Genomic_DNA"/>
</dbReference>
<dbReference type="RefSeq" id="WP_238747544.1">
    <property type="nucleotide sequence ID" value="NZ_JAKOOW010000025.1"/>
</dbReference>
<gene>
    <name evidence="2" type="ORF">MB824_07015</name>
</gene>
<dbReference type="SUPFAM" id="SSF51569">
    <property type="entry name" value="Aldolase"/>
    <property type="match status" value="1"/>
</dbReference>
<feature type="domain" description="DAHP synthase ferredoxin-like" evidence="1">
    <location>
        <begin position="1"/>
        <end position="65"/>
    </location>
</feature>
<reference evidence="2 3" key="1">
    <citation type="submission" date="2022-02" db="EMBL/GenBank/DDBJ databases">
        <title>Genome sequence data of Kingella unionensis sp. nov. strain CICC 24913 (CCUG 75125).</title>
        <authorList>
            <person name="Xiao M."/>
        </authorList>
    </citation>
    <scope>NUCLEOTIDE SEQUENCE [LARGE SCALE GENOMIC DNA]</scope>
    <source>
        <strain evidence="2 3">CICC 24913</strain>
    </source>
</reference>
<dbReference type="Gene3D" id="3.20.20.70">
    <property type="entry name" value="Aldolase class I"/>
    <property type="match status" value="1"/>
</dbReference>
<evidence type="ECO:0000313" key="2">
    <source>
        <dbReference type="EMBL" id="MCG6504241.1"/>
    </source>
</evidence>
<dbReference type="PANTHER" id="PTHR43018:SF3">
    <property type="entry name" value="CARBOXYSOME FORMATION PROTEIN"/>
    <property type="match status" value="1"/>
</dbReference>
<accession>A0ABS9NN92</accession>
<comment type="caution">
    <text evidence="2">The sequence shown here is derived from an EMBL/GenBank/DDBJ whole genome shotgun (WGS) entry which is preliminary data.</text>
</comment>
<keyword evidence="3" id="KW-1185">Reference proteome</keyword>
<protein>
    <submittedName>
        <fullName evidence="2">Chorismate mutase</fullName>
    </submittedName>
</protein>
<name>A0ABS9NN92_9NEIS</name>
<evidence type="ECO:0000313" key="3">
    <source>
        <dbReference type="Proteomes" id="UP001298424"/>
    </source>
</evidence>
<dbReference type="InterPro" id="IPR052899">
    <property type="entry name" value="Class-I_DAHP_synthase"/>
</dbReference>
<dbReference type="InterPro" id="IPR041071">
    <property type="entry name" value="DAHP_snth_FXD"/>
</dbReference>
<sequence>MIIVMQAGADEASVQAVVSAIRSRGLSEHLSRGSERVIIGAVGDERVFDPAWFEGMAQVEKAIRIVHDWRLVSREVRPQGTVVSANGVRFGEGSLKILADAGSLKTSGSETAWPADADALLFDPFRLNPNPYAPDVAHDSKAAERALSRATAACRAAGKAAVVRIRAAAQIEAALEADADMLYLGGEMLADRHLQQLAGSLNLPLVLCKGRGDSVRDWLMAAERTFLRGNPHLILGEAGTLALGGGLRLDIEAIAEAKALSHLPVLADLLRLSRPYLGADLLQQLAQTAGADAVIRPAGTVQAA</sequence>
<proteinExistence type="predicted"/>
<evidence type="ECO:0000259" key="1">
    <source>
        <dbReference type="Pfam" id="PF18152"/>
    </source>
</evidence>
<dbReference type="InterPro" id="IPR013785">
    <property type="entry name" value="Aldolase_TIM"/>
</dbReference>
<organism evidence="2 3">
    <name type="scientific">Kingella pumchi</name>
    <dbReference type="NCBI Taxonomy" id="2779506"/>
    <lineage>
        <taxon>Bacteria</taxon>
        <taxon>Pseudomonadati</taxon>
        <taxon>Pseudomonadota</taxon>
        <taxon>Betaproteobacteria</taxon>
        <taxon>Neisseriales</taxon>
        <taxon>Neisseriaceae</taxon>
        <taxon>Kingella</taxon>
    </lineage>
</organism>